<dbReference type="InterPro" id="IPR056769">
    <property type="entry name" value="Piezo_TM1-24"/>
</dbReference>
<reference evidence="5" key="1">
    <citation type="submission" date="2022-11" db="UniProtKB">
        <authorList>
            <consortium name="EnsemblMetazoa"/>
        </authorList>
    </citation>
    <scope>IDENTIFICATION</scope>
</reference>
<keyword evidence="2" id="KW-0812">Transmembrane</keyword>
<dbReference type="GeneID" id="110233125"/>
<feature type="transmembrane region" description="Helical" evidence="2">
    <location>
        <begin position="142"/>
        <end position="160"/>
    </location>
</feature>
<dbReference type="PANTHER" id="PTHR47049">
    <property type="entry name" value="PIEZO-TYPE MECHANOSENSITIVE ION CHANNEL HOMOLOG"/>
    <property type="match status" value="1"/>
</dbReference>
<keyword evidence="3" id="KW-0732">Signal</keyword>
<dbReference type="OMA" id="FEICASH"/>
<evidence type="ECO:0000313" key="6">
    <source>
        <dbReference type="Proteomes" id="UP000887567"/>
    </source>
</evidence>
<sequence length="477" mass="54927">MVSSPGLVLYSEFLLLVQFVYGLRLNDGELPIQDSTGTFDYSELGLKKWKFPCMHLAAQTLFTWVFWVTLRQHIREKKIKRRAKHTSQSGIPLTSLAHPFVQALRKMSSLDPHSSSSPSEYDALDERASDDAKALMLWVKTVLAKYWIILCCGAFLLVGLQDDVSVYQIGYMAIFLFILICYQISLTTWRLVLRPLWWVMVIYSICILLLVYTYQFDNMPMYWHNATGLSDQWLYNLGLRQHTKTSLLMELLTPTAFSIIIVIQLHFFHRPFMAMIDIRNAKCETNTNPQSRYQSIGETVEQIPEEHEDASNQPTRRITRRDSGEHDVTDGQRHPVSPGHQKSPLVSCLIKMVEFYNDVTVLLWRLAELHISKLVNFILICVVVNKVCAVNAVIIILLGISMPSHMLQRALSYCFLIWSSLVVVSKMFYQLRFVQADLFQHNCTDKSLPVPKNGSHFTNNAVWVGFYKTDDISNDIK</sequence>
<dbReference type="AlphaFoldDB" id="A0A913WTW8"/>
<feature type="domain" description="Piezo TM1-24" evidence="4">
    <location>
        <begin position="1"/>
        <end position="273"/>
    </location>
</feature>
<proteinExistence type="predicted"/>
<accession>A0A913WTW8</accession>
<evidence type="ECO:0000256" key="1">
    <source>
        <dbReference type="SAM" id="MobiDB-lite"/>
    </source>
</evidence>
<evidence type="ECO:0000259" key="4">
    <source>
        <dbReference type="Pfam" id="PF24871"/>
    </source>
</evidence>
<keyword evidence="2" id="KW-1133">Transmembrane helix</keyword>
<dbReference type="RefSeq" id="XP_020894049.1">
    <property type="nucleotide sequence ID" value="XM_021038390.2"/>
</dbReference>
<protein>
    <recommendedName>
        <fullName evidence="4">Piezo TM1-24 domain-containing protein</fullName>
    </recommendedName>
</protein>
<dbReference type="EnsemblMetazoa" id="XM_021038390.2">
    <property type="protein sequence ID" value="XP_020894049.1"/>
    <property type="gene ID" value="LOC110233125"/>
</dbReference>
<dbReference type="PANTHER" id="PTHR47049:SF2">
    <property type="entry name" value="PIEZO-TYPE MECHANOSENSITIVE ION CHANNEL HOMOLOG"/>
    <property type="match status" value="1"/>
</dbReference>
<feature type="signal peptide" evidence="3">
    <location>
        <begin position="1"/>
        <end position="22"/>
    </location>
</feature>
<feature type="compositionally biased region" description="Basic and acidic residues" evidence="1">
    <location>
        <begin position="320"/>
        <end position="333"/>
    </location>
</feature>
<dbReference type="GO" id="GO:0008381">
    <property type="term" value="F:mechanosensitive monoatomic ion channel activity"/>
    <property type="evidence" value="ECO:0007669"/>
    <property type="project" value="InterPro"/>
</dbReference>
<keyword evidence="2" id="KW-0472">Membrane</keyword>
<organism evidence="5 6">
    <name type="scientific">Exaiptasia diaphana</name>
    <name type="common">Tropical sea anemone</name>
    <name type="synonym">Aiptasia pulchella</name>
    <dbReference type="NCBI Taxonomy" id="2652724"/>
    <lineage>
        <taxon>Eukaryota</taxon>
        <taxon>Metazoa</taxon>
        <taxon>Cnidaria</taxon>
        <taxon>Anthozoa</taxon>
        <taxon>Hexacorallia</taxon>
        <taxon>Actiniaria</taxon>
        <taxon>Aiptasiidae</taxon>
        <taxon>Exaiptasia</taxon>
    </lineage>
</organism>
<dbReference type="KEGG" id="epa:110233125"/>
<feature type="chain" id="PRO_5036745361" description="Piezo TM1-24 domain-containing protein" evidence="3">
    <location>
        <begin position="23"/>
        <end position="477"/>
    </location>
</feature>
<evidence type="ECO:0000256" key="2">
    <source>
        <dbReference type="SAM" id="Phobius"/>
    </source>
</evidence>
<dbReference type="InterPro" id="IPR027272">
    <property type="entry name" value="Piezo"/>
</dbReference>
<feature type="transmembrane region" description="Helical" evidence="2">
    <location>
        <begin position="166"/>
        <end position="184"/>
    </location>
</feature>
<evidence type="ECO:0000256" key="3">
    <source>
        <dbReference type="SAM" id="SignalP"/>
    </source>
</evidence>
<name>A0A913WTW8_EXADI</name>
<feature type="transmembrane region" description="Helical" evidence="2">
    <location>
        <begin position="49"/>
        <end position="70"/>
    </location>
</feature>
<keyword evidence="6" id="KW-1185">Reference proteome</keyword>
<feature type="transmembrane region" description="Helical" evidence="2">
    <location>
        <begin position="374"/>
        <end position="398"/>
    </location>
</feature>
<feature type="transmembrane region" description="Helical" evidence="2">
    <location>
        <begin position="247"/>
        <end position="268"/>
    </location>
</feature>
<dbReference type="Pfam" id="PF24871">
    <property type="entry name" value="Piezo_TM1-24"/>
    <property type="match status" value="1"/>
</dbReference>
<feature type="transmembrane region" description="Helical" evidence="2">
    <location>
        <begin position="196"/>
        <end position="214"/>
    </location>
</feature>
<dbReference type="GO" id="GO:0016020">
    <property type="term" value="C:membrane"/>
    <property type="evidence" value="ECO:0007669"/>
    <property type="project" value="InterPro"/>
</dbReference>
<feature type="transmembrane region" description="Helical" evidence="2">
    <location>
        <begin position="410"/>
        <end position="429"/>
    </location>
</feature>
<dbReference type="Proteomes" id="UP000887567">
    <property type="component" value="Unplaced"/>
</dbReference>
<dbReference type="OrthoDB" id="303066at2759"/>
<evidence type="ECO:0000313" key="5">
    <source>
        <dbReference type="EnsemblMetazoa" id="XP_020894049.1"/>
    </source>
</evidence>
<feature type="region of interest" description="Disordered" evidence="1">
    <location>
        <begin position="303"/>
        <end position="342"/>
    </location>
</feature>